<feature type="transmembrane region" description="Helical" evidence="1">
    <location>
        <begin position="127"/>
        <end position="148"/>
    </location>
</feature>
<keyword evidence="1" id="KW-0812">Transmembrane</keyword>
<sequence length="215" mass="25636">MRDINDHVSIRSLRFSMRLMGMWPVEDARDQFISNILLFYTISTVMIAFTIEFIDFYYSWGNLQAISYNLPGTITVFIELVKLIKFTLNRSEVVNLNAHIERTFWKMTYETADLQILEKCNRKSLRIIIAHLFFSQCVVWLYVSIPIVESAGKNASDRTLPLALHFNFPYTQSPYYEILFILQIGFARILQHFRLPNQQFYEFRYESKTEFFQEE</sequence>
<name>A0AA39C400_9HYME</name>
<keyword evidence="1" id="KW-1133">Transmembrane helix</keyword>
<comment type="caution">
    <text evidence="2">The sequence shown here is derived from an EMBL/GenBank/DDBJ whole genome shotgun (WGS) entry which is preliminary data.</text>
</comment>
<evidence type="ECO:0000313" key="2">
    <source>
        <dbReference type="EMBL" id="KAK0157434.1"/>
    </source>
</evidence>
<accession>A0AA39C400</accession>
<proteinExistence type="predicted"/>
<feature type="transmembrane region" description="Helical" evidence="1">
    <location>
        <begin position="66"/>
        <end position="84"/>
    </location>
</feature>
<gene>
    <name evidence="2" type="ORF">PV328_011178</name>
</gene>
<dbReference type="EMBL" id="JAQQBS010001425">
    <property type="protein sequence ID" value="KAK0157434.1"/>
    <property type="molecule type" value="Genomic_DNA"/>
</dbReference>
<reference evidence="2" key="1">
    <citation type="journal article" date="2023" name="bioRxiv">
        <title>Scaffold-level genome assemblies of two parasitoid biocontrol wasps reveal the parthenogenesis mechanism and an associated novel virus.</title>
        <authorList>
            <person name="Inwood S."/>
            <person name="Skelly J."/>
            <person name="Guhlin J."/>
            <person name="Harrop T."/>
            <person name="Goldson S."/>
            <person name="Dearden P."/>
        </authorList>
    </citation>
    <scope>NUCLEOTIDE SEQUENCE</scope>
    <source>
        <strain evidence="2">Irish</strain>
        <tissue evidence="2">Whole body</tissue>
    </source>
</reference>
<feature type="transmembrane region" description="Helical" evidence="1">
    <location>
        <begin position="37"/>
        <end position="60"/>
    </location>
</feature>
<reference evidence="2" key="2">
    <citation type="submission" date="2023-03" db="EMBL/GenBank/DDBJ databases">
        <authorList>
            <person name="Inwood S.N."/>
            <person name="Skelly J.G."/>
            <person name="Guhlin J."/>
            <person name="Harrop T.W.R."/>
            <person name="Goldson S.G."/>
            <person name="Dearden P.K."/>
        </authorList>
    </citation>
    <scope>NUCLEOTIDE SEQUENCE</scope>
    <source>
        <strain evidence="2">Irish</strain>
        <tissue evidence="2">Whole body</tissue>
    </source>
</reference>
<organism evidence="2 3">
    <name type="scientific">Microctonus aethiopoides</name>
    <dbReference type="NCBI Taxonomy" id="144406"/>
    <lineage>
        <taxon>Eukaryota</taxon>
        <taxon>Metazoa</taxon>
        <taxon>Ecdysozoa</taxon>
        <taxon>Arthropoda</taxon>
        <taxon>Hexapoda</taxon>
        <taxon>Insecta</taxon>
        <taxon>Pterygota</taxon>
        <taxon>Neoptera</taxon>
        <taxon>Endopterygota</taxon>
        <taxon>Hymenoptera</taxon>
        <taxon>Apocrita</taxon>
        <taxon>Ichneumonoidea</taxon>
        <taxon>Braconidae</taxon>
        <taxon>Euphorinae</taxon>
        <taxon>Microctonus</taxon>
    </lineage>
</organism>
<protein>
    <submittedName>
        <fullName evidence="2">Uncharacterized protein</fullName>
    </submittedName>
</protein>
<evidence type="ECO:0000256" key="1">
    <source>
        <dbReference type="SAM" id="Phobius"/>
    </source>
</evidence>
<keyword evidence="3" id="KW-1185">Reference proteome</keyword>
<dbReference type="Proteomes" id="UP001168990">
    <property type="component" value="Unassembled WGS sequence"/>
</dbReference>
<keyword evidence="1" id="KW-0472">Membrane</keyword>
<feature type="transmembrane region" description="Helical" evidence="1">
    <location>
        <begin position="173"/>
        <end position="190"/>
    </location>
</feature>
<dbReference type="AlphaFoldDB" id="A0AA39C400"/>
<evidence type="ECO:0000313" key="3">
    <source>
        <dbReference type="Proteomes" id="UP001168990"/>
    </source>
</evidence>